<reference evidence="1 2" key="1">
    <citation type="submission" date="2015-01" db="EMBL/GenBank/DDBJ databases">
        <title>Characterization of Swiss Staphylococcus aureus strains involved in food poisoning.</title>
        <authorList>
            <person name="Crovadore J."/>
            <person name="Chablais R."/>
            <person name="Tonacini J."/>
            <person name="Schnyder B."/>
            <person name="Lefort F."/>
        </authorList>
    </citation>
    <scope>NUCLEOTIDE SEQUENCE [LARGE SCALE GENOMIC DNA]</scope>
    <source>
        <strain evidence="1 2">SA-120</strain>
    </source>
</reference>
<proteinExistence type="predicted"/>
<accession>A0AA40JQ87</accession>
<protein>
    <submittedName>
        <fullName evidence="1">Uncharacterized protein</fullName>
    </submittedName>
</protein>
<sequence length="138" mass="14709">RHFGVIGVGRIIAPDRHVALLARGFARHLRVDRAAGHGEVIVAAALVAAEHAGLGRLDVGLGHAAGELLALHHLVLHRLRHFGRHLVHARHVEIGDGDLAVPMARRDEAAGPLGRGNLVRDFLDRGILDRDRGPGIAG</sequence>
<dbReference type="AlphaFoldDB" id="A0AA40JQ87"/>
<gene>
    <name evidence="1" type="ORF">QU38_00975</name>
</gene>
<dbReference type="EMBL" id="JXIG01000215">
    <property type="protein sequence ID" value="KIU01565.1"/>
    <property type="molecule type" value="Genomic_DNA"/>
</dbReference>
<evidence type="ECO:0000313" key="2">
    <source>
        <dbReference type="Proteomes" id="UP000032274"/>
    </source>
</evidence>
<dbReference type="Proteomes" id="UP000032274">
    <property type="component" value="Unassembled WGS sequence"/>
</dbReference>
<feature type="non-terminal residue" evidence="1">
    <location>
        <position position="138"/>
    </location>
</feature>
<comment type="caution">
    <text evidence="1">The sequence shown here is derived from an EMBL/GenBank/DDBJ whole genome shotgun (WGS) entry which is preliminary data.</text>
</comment>
<feature type="non-terminal residue" evidence="1">
    <location>
        <position position="1"/>
    </location>
</feature>
<evidence type="ECO:0000313" key="1">
    <source>
        <dbReference type="EMBL" id="KIU01565.1"/>
    </source>
</evidence>
<organism evidence="1 2">
    <name type="scientific">Staphylococcus aureus</name>
    <dbReference type="NCBI Taxonomy" id="1280"/>
    <lineage>
        <taxon>Bacteria</taxon>
        <taxon>Bacillati</taxon>
        <taxon>Bacillota</taxon>
        <taxon>Bacilli</taxon>
        <taxon>Bacillales</taxon>
        <taxon>Staphylococcaceae</taxon>
        <taxon>Staphylococcus</taxon>
    </lineage>
</organism>
<name>A0AA40JQ87_STAAU</name>